<feature type="domain" description="Activator of Hsp90 ATPase homologue 1/2-like C-terminal" evidence="2">
    <location>
        <begin position="21"/>
        <end position="140"/>
    </location>
</feature>
<proteinExistence type="inferred from homology"/>
<dbReference type="EMBL" id="CP114040">
    <property type="protein sequence ID" value="WAS94194.1"/>
    <property type="molecule type" value="Genomic_DNA"/>
</dbReference>
<evidence type="ECO:0000313" key="3">
    <source>
        <dbReference type="EMBL" id="WAS94194.1"/>
    </source>
</evidence>
<gene>
    <name evidence="3" type="ORF">O0S08_49360</name>
</gene>
<evidence type="ECO:0000256" key="1">
    <source>
        <dbReference type="ARBA" id="ARBA00006817"/>
    </source>
</evidence>
<evidence type="ECO:0000313" key="4">
    <source>
        <dbReference type="Proteomes" id="UP001164459"/>
    </source>
</evidence>
<keyword evidence="4" id="KW-1185">Reference proteome</keyword>
<reference evidence="3" key="1">
    <citation type="submission" date="2022-11" db="EMBL/GenBank/DDBJ databases">
        <title>Minimal conservation of predation-associated metabolite biosynthetic gene clusters underscores biosynthetic potential of Myxococcota including descriptions for ten novel species: Archangium lansinium sp. nov., Myxococcus landrumus sp. nov., Nannocystis bai.</title>
        <authorList>
            <person name="Ahearne A."/>
            <person name="Stevens C."/>
            <person name="Dowd S."/>
        </authorList>
    </citation>
    <scope>NUCLEOTIDE SEQUENCE</scope>
    <source>
        <strain evidence="3">Fl3</strain>
    </source>
</reference>
<evidence type="ECO:0000259" key="2">
    <source>
        <dbReference type="Pfam" id="PF08327"/>
    </source>
</evidence>
<comment type="similarity">
    <text evidence="1">Belongs to the AHA1 family.</text>
</comment>
<accession>A0ABY7H5E8</accession>
<organism evidence="3 4">
    <name type="scientific">Nannocystis punicea</name>
    <dbReference type="NCBI Taxonomy" id="2995304"/>
    <lineage>
        <taxon>Bacteria</taxon>
        <taxon>Pseudomonadati</taxon>
        <taxon>Myxococcota</taxon>
        <taxon>Polyangia</taxon>
        <taxon>Nannocystales</taxon>
        <taxon>Nannocystaceae</taxon>
        <taxon>Nannocystis</taxon>
    </lineage>
</organism>
<dbReference type="Proteomes" id="UP001164459">
    <property type="component" value="Chromosome"/>
</dbReference>
<dbReference type="InterPro" id="IPR023393">
    <property type="entry name" value="START-like_dom_sf"/>
</dbReference>
<dbReference type="InterPro" id="IPR013538">
    <property type="entry name" value="ASHA1/2-like_C"/>
</dbReference>
<dbReference type="RefSeq" id="WP_269036531.1">
    <property type="nucleotide sequence ID" value="NZ_CP114040.1"/>
</dbReference>
<protein>
    <submittedName>
        <fullName evidence="3">SRPBCC domain-containing protein</fullName>
    </submittedName>
</protein>
<dbReference type="Gene3D" id="3.30.530.20">
    <property type="match status" value="1"/>
</dbReference>
<sequence length="272" mass="29691">MPVKNDAEKRWVELEFVVPGTPEQLWRAMATGPGIGAWFTTTTVDERVGGAIEFDFGGGAVSKGVVTRWEPPFRFCYEERGWNGEAPPVATEITIRTRAGEQCVVRMVHSLFTSEDSWDDELEGFESGWPGFFEVLRVYMRQFAGQKASSLRVTSSHAGTPAEAWKSLSAGLGLAGADVGEQREAPSEAPSLAGTVERVQQGGEVFEQMLRLERPGPGVAAIGTYRHAGSARVGVSIYLYGEQAEATAAEAQRRWSAWMAERFPAREAEAKA</sequence>
<dbReference type="SUPFAM" id="SSF55961">
    <property type="entry name" value="Bet v1-like"/>
    <property type="match status" value="1"/>
</dbReference>
<dbReference type="CDD" id="cd07814">
    <property type="entry name" value="SRPBCC_CalC_Aha1-like"/>
    <property type="match status" value="1"/>
</dbReference>
<dbReference type="Pfam" id="PF08327">
    <property type="entry name" value="AHSA1"/>
    <property type="match status" value="1"/>
</dbReference>
<name>A0ABY7H5E8_9BACT</name>